<sequence length="94" mass="11008">MTDQYDHIRSLQGLTWWQSVWTRPRPEWDHDHCSACWAKFSDLDGPDILREGYTTGDDYKHGARYEWVCDECFAKLKEELSWSIGPSNSQAAKP</sequence>
<keyword evidence="2" id="KW-1185">Reference proteome</keyword>
<evidence type="ECO:0000313" key="2">
    <source>
        <dbReference type="Proteomes" id="UP001364224"/>
    </source>
</evidence>
<evidence type="ECO:0000313" key="1">
    <source>
        <dbReference type="EMBL" id="MEH2559597.1"/>
    </source>
</evidence>
<gene>
    <name evidence="1" type="ORF">V1286_007126</name>
</gene>
<dbReference type="Proteomes" id="UP001364224">
    <property type="component" value="Unassembled WGS sequence"/>
</dbReference>
<proteinExistence type="predicted"/>
<dbReference type="EMBL" id="JAZHRV010000001">
    <property type="protein sequence ID" value="MEH2559597.1"/>
    <property type="molecule type" value="Genomic_DNA"/>
</dbReference>
<accession>A0ABU8BNB5</accession>
<name>A0ABU8BNB5_9BRAD</name>
<comment type="caution">
    <text evidence="1">The sequence shown here is derived from an EMBL/GenBank/DDBJ whole genome shotgun (WGS) entry which is preliminary data.</text>
</comment>
<organism evidence="1 2">
    <name type="scientific">Bradyrhizobium algeriense</name>
    <dbReference type="NCBI Taxonomy" id="634784"/>
    <lineage>
        <taxon>Bacteria</taxon>
        <taxon>Pseudomonadati</taxon>
        <taxon>Pseudomonadota</taxon>
        <taxon>Alphaproteobacteria</taxon>
        <taxon>Hyphomicrobiales</taxon>
        <taxon>Nitrobacteraceae</taxon>
        <taxon>Bradyrhizobium</taxon>
    </lineage>
</organism>
<reference evidence="1 2" key="1">
    <citation type="submission" date="2024-02" db="EMBL/GenBank/DDBJ databases">
        <title>Adaptive strategies in a cosmopolitan and abundant soil bacterium.</title>
        <authorList>
            <person name="Carini P."/>
        </authorList>
    </citation>
    <scope>NUCLEOTIDE SEQUENCE [LARGE SCALE GENOMIC DNA]</scope>
    <source>
        <strain evidence="1 2">AZCC 1608</strain>
    </source>
</reference>
<protein>
    <submittedName>
        <fullName evidence="1">Uncharacterized protein</fullName>
    </submittedName>
</protein>